<dbReference type="InterPro" id="IPR013126">
    <property type="entry name" value="Hsp_70_fam"/>
</dbReference>
<proteinExistence type="predicted"/>
<dbReference type="GO" id="GO:0005524">
    <property type="term" value="F:ATP binding"/>
    <property type="evidence" value="ECO:0007669"/>
    <property type="project" value="UniProtKB-KW"/>
</dbReference>
<dbReference type="FunFam" id="3.90.640.10:FF:000003">
    <property type="entry name" value="Molecular chaperone DnaK"/>
    <property type="match status" value="1"/>
</dbReference>
<keyword evidence="2" id="KW-0067">ATP-binding</keyword>
<keyword evidence="1" id="KW-0547">Nucleotide-binding</keyword>
<keyword evidence="4" id="KW-1185">Reference proteome</keyword>
<organism evidence="3 4">
    <name type="scientific">Stephania yunnanensis</name>
    <dbReference type="NCBI Taxonomy" id="152371"/>
    <lineage>
        <taxon>Eukaryota</taxon>
        <taxon>Viridiplantae</taxon>
        <taxon>Streptophyta</taxon>
        <taxon>Embryophyta</taxon>
        <taxon>Tracheophyta</taxon>
        <taxon>Spermatophyta</taxon>
        <taxon>Magnoliopsida</taxon>
        <taxon>Ranunculales</taxon>
        <taxon>Menispermaceae</taxon>
        <taxon>Menispermoideae</taxon>
        <taxon>Cissampelideae</taxon>
        <taxon>Stephania</taxon>
    </lineage>
</organism>
<evidence type="ECO:0000256" key="1">
    <source>
        <dbReference type="ARBA" id="ARBA00022741"/>
    </source>
</evidence>
<comment type="caution">
    <text evidence="3">The sequence shown here is derived from an EMBL/GenBank/DDBJ whole genome shotgun (WGS) entry which is preliminary data.</text>
</comment>
<evidence type="ECO:0000313" key="4">
    <source>
        <dbReference type="Proteomes" id="UP001420932"/>
    </source>
</evidence>
<dbReference type="Gene3D" id="3.90.640.10">
    <property type="entry name" value="Actin, Chain A, domain 4"/>
    <property type="match status" value="1"/>
</dbReference>
<name>A0AAP0KXS6_9MAGN</name>
<accession>A0AAP0KXS6</accession>
<protein>
    <submittedName>
        <fullName evidence="3">Uncharacterized protein</fullName>
    </submittedName>
</protein>
<gene>
    <name evidence="3" type="ORF">Syun_007034</name>
</gene>
<dbReference type="GO" id="GO:0140662">
    <property type="term" value="F:ATP-dependent protein folding chaperone"/>
    <property type="evidence" value="ECO:0007669"/>
    <property type="project" value="InterPro"/>
</dbReference>
<dbReference type="Proteomes" id="UP001420932">
    <property type="component" value="Unassembled WGS sequence"/>
</dbReference>
<evidence type="ECO:0000313" key="3">
    <source>
        <dbReference type="EMBL" id="KAK9160693.1"/>
    </source>
</evidence>
<reference evidence="3 4" key="1">
    <citation type="submission" date="2024-01" db="EMBL/GenBank/DDBJ databases">
        <title>Genome assemblies of Stephania.</title>
        <authorList>
            <person name="Yang L."/>
        </authorList>
    </citation>
    <scope>NUCLEOTIDE SEQUENCE [LARGE SCALE GENOMIC DNA]</scope>
    <source>
        <strain evidence="3">YNDBR</strain>
        <tissue evidence="3">Leaf</tissue>
    </source>
</reference>
<evidence type="ECO:0000256" key="2">
    <source>
        <dbReference type="ARBA" id="ARBA00022840"/>
    </source>
</evidence>
<dbReference type="Pfam" id="PF00012">
    <property type="entry name" value="HSP70"/>
    <property type="match status" value="1"/>
</dbReference>
<dbReference type="AlphaFoldDB" id="A0AAP0KXS6"/>
<sequence>MNVPAIHGGLLKPNVVEGTDDERVWSLPCWDLIETSKRDDGIDLLKDNQALQRLTGTTEKAKMDLSSLTQTNIRMVEVISEHMAGSVLEHTAVLVDEMMSLGSNLMDVNVALIKEHMAGSVLEHTTLLVDEMMSLGSNLMDVNVALIKEHMAGSVLEHTAVLVDEMMSLGSNSMDVNVALIKEHMAGSVLEHTAVLVDEMMSLISNLMDVNVALIKVHNHWLLSSDGESEMLQSCVIVII</sequence>
<dbReference type="EMBL" id="JBBNAF010000003">
    <property type="protein sequence ID" value="KAK9160693.1"/>
    <property type="molecule type" value="Genomic_DNA"/>
</dbReference>